<feature type="region of interest" description="Disordered" evidence="2">
    <location>
        <begin position="155"/>
        <end position="193"/>
    </location>
</feature>
<proteinExistence type="predicted"/>
<reference evidence="3" key="1">
    <citation type="submission" date="2023-07" db="EMBL/GenBank/DDBJ databases">
        <authorList>
            <consortium name="AG Swart"/>
            <person name="Singh M."/>
            <person name="Singh A."/>
            <person name="Seah K."/>
            <person name="Emmerich C."/>
        </authorList>
    </citation>
    <scope>NUCLEOTIDE SEQUENCE</scope>
    <source>
        <strain evidence="3">DP1</strain>
    </source>
</reference>
<feature type="coiled-coil region" evidence="1">
    <location>
        <begin position="48"/>
        <end position="75"/>
    </location>
</feature>
<evidence type="ECO:0000313" key="3">
    <source>
        <dbReference type="EMBL" id="CAI2378308.1"/>
    </source>
</evidence>
<dbReference type="Proteomes" id="UP001295684">
    <property type="component" value="Unassembled WGS sequence"/>
</dbReference>
<gene>
    <name evidence="3" type="ORF">ECRASSUSDP1_LOCUS19703</name>
</gene>
<dbReference type="EMBL" id="CAMPGE010020020">
    <property type="protein sequence ID" value="CAI2378308.1"/>
    <property type="molecule type" value="Genomic_DNA"/>
</dbReference>
<evidence type="ECO:0000256" key="2">
    <source>
        <dbReference type="SAM" id="MobiDB-lite"/>
    </source>
</evidence>
<accession>A0AAD2D3P5</accession>
<keyword evidence="1" id="KW-0175">Coiled coil</keyword>
<sequence>MMNKWDSKNRDMEYVIRENKILKEENELLRHQMLDKSKSLDETASQVMALQRERIHNLEQEYESLYGKYEDLINNKSVTVESTIEELLKRDMAGLKDKFDQEGYEDLIKQHAKEVSMLKAQVTEQGAKILLNKEDGSYTGSRDLPSMHKSGALKKTTTTHRLNPLRGPKSSYSNHEPLDKGGMSSLTPHKTSTIKGSYGDKMVSLHSYTDAKATYPYKPKPAYGGSVLNREYNSDFTKY</sequence>
<comment type="caution">
    <text evidence="3">The sequence shown here is derived from an EMBL/GenBank/DDBJ whole genome shotgun (WGS) entry which is preliminary data.</text>
</comment>
<evidence type="ECO:0000256" key="1">
    <source>
        <dbReference type="SAM" id="Coils"/>
    </source>
</evidence>
<dbReference type="AlphaFoldDB" id="A0AAD2D3P5"/>
<feature type="compositionally biased region" description="Polar residues" evidence="2">
    <location>
        <begin position="184"/>
        <end position="193"/>
    </location>
</feature>
<name>A0AAD2D3P5_EUPCR</name>
<protein>
    <submittedName>
        <fullName evidence="3">Uncharacterized protein</fullName>
    </submittedName>
</protein>
<organism evidence="3 4">
    <name type="scientific">Euplotes crassus</name>
    <dbReference type="NCBI Taxonomy" id="5936"/>
    <lineage>
        <taxon>Eukaryota</taxon>
        <taxon>Sar</taxon>
        <taxon>Alveolata</taxon>
        <taxon>Ciliophora</taxon>
        <taxon>Intramacronucleata</taxon>
        <taxon>Spirotrichea</taxon>
        <taxon>Hypotrichia</taxon>
        <taxon>Euplotida</taxon>
        <taxon>Euplotidae</taxon>
        <taxon>Moneuplotes</taxon>
    </lineage>
</organism>
<keyword evidence="4" id="KW-1185">Reference proteome</keyword>
<evidence type="ECO:0000313" key="4">
    <source>
        <dbReference type="Proteomes" id="UP001295684"/>
    </source>
</evidence>